<sequence length="76" mass="8322">MKTISILLPLNNDTHAEVTQRLTSAKESSSKPALQSHEDLVKKLQEGLERNRKASGSKSDGSTRQMKEVACPICTV</sequence>
<reference evidence="2 3" key="1">
    <citation type="submission" date="2018-09" db="EMBL/GenBank/DDBJ databases">
        <title>A high-quality reference genome of wild soybean provides a powerful tool to mine soybean genomes.</title>
        <authorList>
            <person name="Xie M."/>
            <person name="Chung C.Y.L."/>
            <person name="Li M.-W."/>
            <person name="Wong F.-L."/>
            <person name="Chan T.-F."/>
            <person name="Lam H.-M."/>
        </authorList>
    </citation>
    <scope>NUCLEOTIDE SEQUENCE [LARGE SCALE GENOMIC DNA]</scope>
    <source>
        <strain evidence="3">cv. W05</strain>
        <tissue evidence="2">Hypocotyl of etiolated seedlings</tissue>
    </source>
</reference>
<protein>
    <submittedName>
        <fullName evidence="2">Protein FREE1</fullName>
    </submittedName>
</protein>
<dbReference type="GO" id="GO:0000813">
    <property type="term" value="C:ESCRT I complex"/>
    <property type="evidence" value="ECO:0007669"/>
    <property type="project" value="TreeGrafter"/>
</dbReference>
<keyword evidence="3" id="KW-1185">Reference proteome</keyword>
<dbReference type="PANTHER" id="PTHR46977:SF1">
    <property type="entry name" value="PROTEIN FREE1"/>
    <property type="match status" value="1"/>
</dbReference>
<dbReference type="GO" id="GO:0031902">
    <property type="term" value="C:late endosome membrane"/>
    <property type="evidence" value="ECO:0007669"/>
    <property type="project" value="TreeGrafter"/>
</dbReference>
<dbReference type="AlphaFoldDB" id="A0A445L1K9"/>
<feature type="compositionally biased region" description="Basic and acidic residues" evidence="1">
    <location>
        <begin position="36"/>
        <end position="52"/>
    </location>
</feature>
<dbReference type="PANTHER" id="PTHR46977">
    <property type="entry name" value="PROTEIN FREE1"/>
    <property type="match status" value="1"/>
</dbReference>
<evidence type="ECO:0000313" key="3">
    <source>
        <dbReference type="Proteomes" id="UP000289340"/>
    </source>
</evidence>
<dbReference type="GO" id="GO:0036258">
    <property type="term" value="P:multivesicular body assembly"/>
    <property type="evidence" value="ECO:0007669"/>
    <property type="project" value="InterPro"/>
</dbReference>
<evidence type="ECO:0000313" key="2">
    <source>
        <dbReference type="EMBL" id="RZC17032.1"/>
    </source>
</evidence>
<organism evidence="2 3">
    <name type="scientific">Glycine soja</name>
    <name type="common">Wild soybean</name>
    <dbReference type="NCBI Taxonomy" id="3848"/>
    <lineage>
        <taxon>Eukaryota</taxon>
        <taxon>Viridiplantae</taxon>
        <taxon>Streptophyta</taxon>
        <taxon>Embryophyta</taxon>
        <taxon>Tracheophyta</taxon>
        <taxon>Spermatophyta</taxon>
        <taxon>Magnoliopsida</taxon>
        <taxon>eudicotyledons</taxon>
        <taxon>Gunneridae</taxon>
        <taxon>Pentapetalae</taxon>
        <taxon>rosids</taxon>
        <taxon>fabids</taxon>
        <taxon>Fabales</taxon>
        <taxon>Fabaceae</taxon>
        <taxon>Papilionoideae</taxon>
        <taxon>50 kb inversion clade</taxon>
        <taxon>NPAAA clade</taxon>
        <taxon>indigoferoid/millettioid clade</taxon>
        <taxon>Phaseoleae</taxon>
        <taxon>Glycine</taxon>
        <taxon>Glycine subgen. Soja</taxon>
    </lineage>
</organism>
<feature type="region of interest" description="Disordered" evidence="1">
    <location>
        <begin position="19"/>
        <end position="66"/>
    </location>
</feature>
<dbReference type="GO" id="GO:0070676">
    <property type="term" value="P:intralumenal vesicle formation"/>
    <property type="evidence" value="ECO:0007669"/>
    <property type="project" value="TreeGrafter"/>
</dbReference>
<evidence type="ECO:0000256" key="1">
    <source>
        <dbReference type="SAM" id="MobiDB-lite"/>
    </source>
</evidence>
<name>A0A445L1K9_GLYSO</name>
<dbReference type="Proteomes" id="UP000289340">
    <property type="component" value="Chromosome 4"/>
</dbReference>
<dbReference type="GO" id="GO:0043130">
    <property type="term" value="F:ubiquitin binding"/>
    <property type="evidence" value="ECO:0007669"/>
    <property type="project" value="InterPro"/>
</dbReference>
<accession>A0A445L1K9</accession>
<proteinExistence type="predicted"/>
<dbReference type="EMBL" id="QZWG01000004">
    <property type="protein sequence ID" value="RZC17032.1"/>
    <property type="molecule type" value="Genomic_DNA"/>
</dbReference>
<feature type="compositionally biased region" description="Polar residues" evidence="1">
    <location>
        <begin position="20"/>
        <end position="33"/>
    </location>
</feature>
<gene>
    <name evidence="2" type="ORF">D0Y65_010057</name>
</gene>
<feature type="compositionally biased region" description="Polar residues" evidence="1">
    <location>
        <begin position="54"/>
        <end position="64"/>
    </location>
</feature>
<comment type="caution">
    <text evidence="2">The sequence shown here is derived from an EMBL/GenBank/DDBJ whole genome shotgun (WGS) entry which is preliminary data.</text>
</comment>
<dbReference type="InterPro" id="IPR045893">
    <property type="entry name" value="FREE1"/>
</dbReference>